<evidence type="ECO:0000256" key="3">
    <source>
        <dbReference type="ARBA" id="ARBA00022448"/>
    </source>
</evidence>
<evidence type="ECO:0000256" key="9">
    <source>
        <dbReference type="SAM" id="Phobius"/>
    </source>
</evidence>
<evidence type="ECO:0000313" key="11">
    <source>
        <dbReference type="EMBL" id="GAA0610226.1"/>
    </source>
</evidence>
<gene>
    <name evidence="11" type="ORF">GCM10009547_10310</name>
</gene>
<dbReference type="InterPro" id="IPR001992">
    <property type="entry name" value="T2SS_GspF/T4SS_PilC_CS"/>
</dbReference>
<keyword evidence="5 8" id="KW-0812">Transmembrane</keyword>
<feature type="transmembrane region" description="Helical" evidence="9">
    <location>
        <begin position="377"/>
        <end position="397"/>
    </location>
</feature>
<dbReference type="Pfam" id="PF00482">
    <property type="entry name" value="T2SSF"/>
    <property type="match status" value="2"/>
</dbReference>
<keyword evidence="12" id="KW-1185">Reference proteome</keyword>
<evidence type="ECO:0000256" key="4">
    <source>
        <dbReference type="ARBA" id="ARBA00022475"/>
    </source>
</evidence>
<evidence type="ECO:0000256" key="8">
    <source>
        <dbReference type="RuleBase" id="RU003923"/>
    </source>
</evidence>
<evidence type="ECO:0000256" key="1">
    <source>
        <dbReference type="ARBA" id="ARBA00004651"/>
    </source>
</evidence>
<dbReference type="InterPro" id="IPR003004">
    <property type="entry name" value="GspF/PilC"/>
</dbReference>
<keyword evidence="4" id="KW-1003">Cell membrane</keyword>
<sequence>MAATQYAYKVKDNRGKLVEGKVEADSESAVADKLRSMGYRPLEIKQANTGLDREIRLFGRERVKLKDLAVFSRQFATMINAGLSMLRTLTILSEQSENGELKRVLRLVKTDVEAGSSISAAFAKHPKVFPPLMVSMVRAGEAGGFLDQSMRQIADNFEAEVKLRGKIKAAMTYPVVVLILAILMVIGMLLFVVPIFRDMFATLGGTLPLPTRILVTLSEWMKYLAPLLAILTGAGLWAWRKYGQTEQVRNVVDPLKLRLPVFGKLFQKVALARFARTLSTLLKSGVPILTALEITGDSSGNVVISRALEQVKDSVKSGESISGPLAEHEVFPSMVVHMMASGEETGALDDMLGKIGEFYDQEVEATTESLTALIEPLMIAFLGTVVGSMIVALYLPIFKIFDLIQ</sequence>
<feature type="domain" description="Type II secretion system protein GspF" evidence="10">
    <location>
        <begin position="71"/>
        <end position="194"/>
    </location>
</feature>
<keyword evidence="7 9" id="KW-0472">Membrane</keyword>
<dbReference type="PANTHER" id="PTHR30012">
    <property type="entry name" value="GENERAL SECRETION PATHWAY PROTEIN"/>
    <property type="match status" value="1"/>
</dbReference>
<dbReference type="EMBL" id="BAAAHE010000008">
    <property type="protein sequence ID" value="GAA0610226.1"/>
    <property type="molecule type" value="Genomic_DNA"/>
</dbReference>
<comment type="subcellular location">
    <subcellularLocation>
        <location evidence="1 8">Cell membrane</location>
        <topology evidence="1 8">Multi-pass membrane protein</topology>
    </subcellularLocation>
</comment>
<comment type="similarity">
    <text evidence="2 8">Belongs to the GSP F family.</text>
</comment>
<feature type="transmembrane region" description="Helical" evidence="9">
    <location>
        <begin position="172"/>
        <end position="196"/>
    </location>
</feature>
<evidence type="ECO:0000256" key="2">
    <source>
        <dbReference type="ARBA" id="ARBA00005745"/>
    </source>
</evidence>
<dbReference type="RefSeq" id="WP_344602328.1">
    <property type="nucleotide sequence ID" value="NZ_BAAAHE010000008.1"/>
</dbReference>
<proteinExistence type="inferred from homology"/>
<evidence type="ECO:0000256" key="6">
    <source>
        <dbReference type="ARBA" id="ARBA00022989"/>
    </source>
</evidence>
<organism evidence="11 12">
    <name type="scientific">Sporichthya brevicatena</name>
    <dbReference type="NCBI Taxonomy" id="171442"/>
    <lineage>
        <taxon>Bacteria</taxon>
        <taxon>Bacillati</taxon>
        <taxon>Actinomycetota</taxon>
        <taxon>Actinomycetes</taxon>
        <taxon>Sporichthyales</taxon>
        <taxon>Sporichthyaceae</taxon>
        <taxon>Sporichthya</taxon>
    </lineage>
</organism>
<dbReference type="InterPro" id="IPR042094">
    <property type="entry name" value="T2SS_GspF_sf"/>
</dbReference>
<reference evidence="11 12" key="1">
    <citation type="journal article" date="2019" name="Int. J. Syst. Evol. Microbiol.">
        <title>The Global Catalogue of Microorganisms (GCM) 10K type strain sequencing project: providing services to taxonomists for standard genome sequencing and annotation.</title>
        <authorList>
            <consortium name="The Broad Institute Genomics Platform"/>
            <consortium name="The Broad Institute Genome Sequencing Center for Infectious Disease"/>
            <person name="Wu L."/>
            <person name="Ma J."/>
        </authorList>
    </citation>
    <scope>NUCLEOTIDE SEQUENCE [LARGE SCALE GENOMIC DNA]</scope>
    <source>
        <strain evidence="11 12">JCM 10671</strain>
    </source>
</reference>
<feature type="domain" description="Type II secretion system protein GspF" evidence="10">
    <location>
        <begin position="274"/>
        <end position="396"/>
    </location>
</feature>
<keyword evidence="3 8" id="KW-0813">Transport</keyword>
<comment type="caution">
    <text evidence="11">The sequence shown here is derived from an EMBL/GenBank/DDBJ whole genome shotgun (WGS) entry which is preliminary data.</text>
</comment>
<name>A0ABN1GF91_9ACTN</name>
<dbReference type="PRINTS" id="PR00812">
    <property type="entry name" value="BCTERIALGSPF"/>
</dbReference>
<feature type="transmembrane region" description="Helical" evidence="9">
    <location>
        <begin position="220"/>
        <end position="239"/>
    </location>
</feature>
<protein>
    <submittedName>
        <fullName evidence="11">Type II secretion system F family protein</fullName>
    </submittedName>
</protein>
<dbReference type="Proteomes" id="UP001500957">
    <property type="component" value="Unassembled WGS sequence"/>
</dbReference>
<dbReference type="PROSITE" id="PS00874">
    <property type="entry name" value="T2SP_F"/>
    <property type="match status" value="1"/>
</dbReference>
<dbReference type="Gene3D" id="1.20.81.30">
    <property type="entry name" value="Type II secretion system (T2SS), domain F"/>
    <property type="match status" value="2"/>
</dbReference>
<evidence type="ECO:0000256" key="7">
    <source>
        <dbReference type="ARBA" id="ARBA00023136"/>
    </source>
</evidence>
<dbReference type="PANTHER" id="PTHR30012:SF0">
    <property type="entry name" value="TYPE II SECRETION SYSTEM PROTEIN F-RELATED"/>
    <property type="match status" value="1"/>
</dbReference>
<dbReference type="InterPro" id="IPR018076">
    <property type="entry name" value="T2SS_GspF_dom"/>
</dbReference>
<evidence type="ECO:0000256" key="5">
    <source>
        <dbReference type="ARBA" id="ARBA00022692"/>
    </source>
</evidence>
<keyword evidence="6 9" id="KW-1133">Transmembrane helix</keyword>
<accession>A0ABN1GF91</accession>
<evidence type="ECO:0000259" key="10">
    <source>
        <dbReference type="Pfam" id="PF00482"/>
    </source>
</evidence>
<evidence type="ECO:0000313" key="12">
    <source>
        <dbReference type="Proteomes" id="UP001500957"/>
    </source>
</evidence>